<proteinExistence type="predicted"/>
<evidence type="ECO:0000256" key="1">
    <source>
        <dbReference type="SAM" id="Phobius"/>
    </source>
</evidence>
<evidence type="ECO:0000313" key="2">
    <source>
        <dbReference type="EMBL" id="SEB41949.1"/>
    </source>
</evidence>
<name>A0A1H4J6H1_9HYPH</name>
<feature type="transmembrane region" description="Helical" evidence="1">
    <location>
        <begin position="102"/>
        <end position="125"/>
    </location>
</feature>
<protein>
    <recommendedName>
        <fullName evidence="4">DUF2938 domain-containing protein</fullName>
    </recommendedName>
</protein>
<feature type="transmembrane region" description="Helical" evidence="1">
    <location>
        <begin position="76"/>
        <end position="95"/>
    </location>
</feature>
<evidence type="ECO:0000313" key="3">
    <source>
        <dbReference type="Proteomes" id="UP000199064"/>
    </source>
</evidence>
<dbReference type="RefSeq" id="WP_090327246.1">
    <property type="nucleotide sequence ID" value="NZ_FNSL01000001.1"/>
</dbReference>
<keyword evidence="3" id="KW-1185">Reference proteome</keyword>
<sequence>MTAETIEFCVRAFLIGVGATAVMDLWALFQKRAFGVVGLNYAMVGRWIGHLGRGTFRHAAIGATQPIAGEHGIGWVAHYAIGVVFAGALIAIAGLDWARQPSFLPALATGLVTVLAPFLILQPGMGAGIAASRTPAPNTARLRSLIAHTSFGVGLYLAALASTWLIGG</sequence>
<dbReference type="InterPro" id="IPR021329">
    <property type="entry name" value="DUF2938"/>
</dbReference>
<feature type="transmembrane region" description="Helical" evidence="1">
    <location>
        <begin position="145"/>
        <end position="166"/>
    </location>
</feature>
<organism evidence="2 3">
    <name type="scientific">Nitratireductor aquibiodomus</name>
    <dbReference type="NCBI Taxonomy" id="204799"/>
    <lineage>
        <taxon>Bacteria</taxon>
        <taxon>Pseudomonadati</taxon>
        <taxon>Pseudomonadota</taxon>
        <taxon>Alphaproteobacteria</taxon>
        <taxon>Hyphomicrobiales</taxon>
        <taxon>Phyllobacteriaceae</taxon>
        <taxon>Nitratireductor</taxon>
    </lineage>
</organism>
<evidence type="ECO:0008006" key="4">
    <source>
        <dbReference type="Google" id="ProtNLM"/>
    </source>
</evidence>
<reference evidence="3" key="1">
    <citation type="submission" date="2016-10" db="EMBL/GenBank/DDBJ databases">
        <authorList>
            <person name="Varghese N."/>
            <person name="Submissions S."/>
        </authorList>
    </citation>
    <scope>NUCLEOTIDE SEQUENCE [LARGE SCALE GENOMIC DNA]</scope>
    <source>
        <strain evidence="3">ES.061</strain>
    </source>
</reference>
<gene>
    <name evidence="2" type="ORF">SAMN05216452_1063</name>
</gene>
<keyword evidence="1" id="KW-1133">Transmembrane helix</keyword>
<feature type="transmembrane region" description="Helical" evidence="1">
    <location>
        <begin position="12"/>
        <end position="29"/>
    </location>
</feature>
<keyword evidence="1" id="KW-0812">Transmembrane</keyword>
<dbReference type="Proteomes" id="UP000199064">
    <property type="component" value="Unassembled WGS sequence"/>
</dbReference>
<accession>A0A1H4J6H1</accession>
<dbReference type="AlphaFoldDB" id="A0A1H4J6H1"/>
<dbReference type="EMBL" id="FNSL01000001">
    <property type="protein sequence ID" value="SEB41949.1"/>
    <property type="molecule type" value="Genomic_DNA"/>
</dbReference>
<dbReference type="Pfam" id="PF11158">
    <property type="entry name" value="DUF2938"/>
    <property type="match status" value="1"/>
</dbReference>
<keyword evidence="1" id="KW-0472">Membrane</keyword>